<dbReference type="Proteomes" id="UP000187429">
    <property type="component" value="Unassembled WGS sequence"/>
</dbReference>
<protein>
    <recommendedName>
        <fullName evidence="4">Replication-associated protein</fullName>
    </recommendedName>
</protein>
<name>A0A1R1YFP9_9FUNG</name>
<evidence type="ECO:0000313" key="2">
    <source>
        <dbReference type="EMBL" id="OMJ25732.1"/>
    </source>
</evidence>
<keyword evidence="3" id="KW-1185">Reference proteome</keyword>
<dbReference type="EMBL" id="LSSM01001586">
    <property type="protein sequence ID" value="OMJ25732.1"/>
    <property type="molecule type" value="Genomic_DNA"/>
</dbReference>
<gene>
    <name evidence="2" type="ORF">AYI69_g4193</name>
</gene>
<evidence type="ECO:0000256" key="1">
    <source>
        <dbReference type="SAM" id="MobiDB-lite"/>
    </source>
</evidence>
<reference evidence="3" key="1">
    <citation type="submission" date="2017-01" db="EMBL/GenBank/DDBJ databases">
        <authorList>
            <person name="Wang Y."/>
            <person name="White M."/>
            <person name="Kvist S."/>
            <person name="Moncalvo J.-M."/>
        </authorList>
    </citation>
    <scope>NUCLEOTIDE SEQUENCE [LARGE SCALE GENOMIC DNA]</scope>
    <source>
        <strain evidence="3">ID-206-W2</strain>
    </source>
</reference>
<proteinExistence type="predicted"/>
<sequence>MTSDFSSFSSDFSGFSSEFDSSINSPDSDSSYDFSTDASATMSSPVVLPVIKKIILRCNSRPSVSRYILDEAEDEVATVSTKRLNVAHLSVIYPEGIDDLESVKNYFLASKKVSTNLKSYLIGFAKNTAGTLLIHCYLYYSPKKNLKSHKSYEFQGLQPTVTSIRSKESVIKLCFSEDTYLTNFDLNLIKKFRLSAAQRVNRAKTITEAKKIIDDDPALSMKFLNNPQKMLKNIKFIINKTGNPGKKTNKFKEITEIKHWDRTETCLWLHGGTKNGKSSYARSLFKNPLVVRSLGMLQGLNDEHDGLIFDDMTFVQMSHEEALHLTDIELPGPVRLKDKRTEVIIPAGMPRVFTSNKIIFKYHDALQRRLAKIHVNFDMRSFPDRIPPPPNPLMPNRDDFI</sequence>
<organism evidence="2 3">
    <name type="scientific">Smittium culicis</name>
    <dbReference type="NCBI Taxonomy" id="133412"/>
    <lineage>
        <taxon>Eukaryota</taxon>
        <taxon>Fungi</taxon>
        <taxon>Fungi incertae sedis</taxon>
        <taxon>Zoopagomycota</taxon>
        <taxon>Kickxellomycotina</taxon>
        <taxon>Harpellomycetes</taxon>
        <taxon>Harpellales</taxon>
        <taxon>Legeriomycetaceae</taxon>
        <taxon>Smittium</taxon>
    </lineage>
</organism>
<dbReference type="AlphaFoldDB" id="A0A1R1YFP9"/>
<evidence type="ECO:0008006" key="4">
    <source>
        <dbReference type="Google" id="ProtNLM"/>
    </source>
</evidence>
<comment type="caution">
    <text evidence="2">The sequence shown here is derived from an EMBL/GenBank/DDBJ whole genome shotgun (WGS) entry which is preliminary data.</text>
</comment>
<accession>A0A1R1YFP9</accession>
<feature type="region of interest" description="Disordered" evidence="1">
    <location>
        <begin position="1"/>
        <end position="24"/>
    </location>
</feature>
<evidence type="ECO:0000313" key="3">
    <source>
        <dbReference type="Proteomes" id="UP000187429"/>
    </source>
</evidence>